<gene>
    <name evidence="9" type="ORF">SAMN05660477_00252</name>
</gene>
<dbReference type="AlphaFoldDB" id="A0A1T5CQN8"/>
<dbReference type="InterPro" id="IPR007168">
    <property type="entry name" value="Phageshock_PspC_N"/>
</dbReference>
<dbReference type="PANTHER" id="PTHR33885:SF3">
    <property type="entry name" value="PHAGE SHOCK PROTEIN C"/>
    <property type="match status" value="1"/>
</dbReference>
<evidence type="ECO:0000256" key="3">
    <source>
        <dbReference type="ARBA" id="ARBA00022692"/>
    </source>
</evidence>
<evidence type="ECO:0000313" key="9">
    <source>
        <dbReference type="EMBL" id="SKB61737.1"/>
    </source>
</evidence>
<dbReference type="EMBL" id="FUYZ01000001">
    <property type="protein sequence ID" value="SKB61737.1"/>
    <property type="molecule type" value="Genomic_DNA"/>
</dbReference>
<dbReference type="Pfam" id="PF04024">
    <property type="entry name" value="PspC"/>
    <property type="match status" value="1"/>
</dbReference>
<reference evidence="9 10" key="1">
    <citation type="submission" date="2017-02" db="EMBL/GenBank/DDBJ databases">
        <authorList>
            <person name="Peterson S.W."/>
        </authorList>
    </citation>
    <scope>NUCLEOTIDE SEQUENCE [LARGE SCALE GENOMIC DNA]</scope>
    <source>
        <strain evidence="9 10">DSM 22323</strain>
    </source>
</reference>
<organism evidence="9 10">
    <name type="scientific">Soonwooa buanensis</name>
    <dbReference type="NCBI Taxonomy" id="619805"/>
    <lineage>
        <taxon>Bacteria</taxon>
        <taxon>Pseudomonadati</taxon>
        <taxon>Bacteroidota</taxon>
        <taxon>Flavobacteriia</taxon>
        <taxon>Flavobacteriales</taxon>
        <taxon>Weeksellaceae</taxon>
        <taxon>Chryseobacterium group</taxon>
        <taxon>Soonwooa</taxon>
    </lineage>
</organism>
<evidence type="ECO:0000313" key="10">
    <source>
        <dbReference type="Proteomes" id="UP000191112"/>
    </source>
</evidence>
<dbReference type="STRING" id="619805.SAMN05660477_00252"/>
<keyword evidence="10" id="KW-1185">Reference proteome</keyword>
<evidence type="ECO:0000256" key="7">
    <source>
        <dbReference type="SAM" id="Phobius"/>
    </source>
</evidence>
<keyword evidence="4 7" id="KW-1133">Transmembrane helix</keyword>
<evidence type="ECO:0000256" key="4">
    <source>
        <dbReference type="ARBA" id="ARBA00022989"/>
    </source>
</evidence>
<sequence>MNKTLSIALAGFSFIIDEHAYIKLSDYLNALRSSLDATEADEVMHDIEIRMVEIFKESLGKREVINDIDVEKVIAQIGTPEQIDEQEEAYFSESKQNNQKSRSNFSRNVNGQRQLFRDPGQQKIAGVCAGLAEYFGLDVTWMRLIWVGAFILLWVAPGSSLLVVLLYGILWMVLPKAESASDYLKLKGKPLNFDNLKEESGKIVQFANESTQRVGEIYDNNKQSINNAGSSIWNVLKYVVGVFAILCTAGSFIGLFAIFAAFNTGSFNVGDNLSFYLQENNMSYLMLALAGIPVLMCGICFLLLAIKIFSPKSKFNYVGTFMAILGLIWLGVVGVFAYSAISVENQFEGHNEETENVSINSKSDSLFVGSKNVTIPQQFKGYWGRIYSDKKVIYKQDYPSVEVIRKDNVTTPYLIIKKDGEGYNTPLRMSVPVEVVGNRILLPNYFSYPYDYRFRSYRVDYELVVPKSMKIIKEHGNDVSFRGDIDDDNNPDSSDSQDFDYDNYSNGNNNNNGISIEKNKIKINGNTIEYNSNDDDHVRINGKRYHIDSADAVLDKLNIDKTELNDLDINIKDGKKEVTIKATK</sequence>
<feature type="transmembrane region" description="Helical" evidence="7">
    <location>
        <begin position="318"/>
        <end position="341"/>
    </location>
</feature>
<dbReference type="GO" id="GO:0005886">
    <property type="term" value="C:plasma membrane"/>
    <property type="evidence" value="ECO:0007669"/>
    <property type="project" value="UniProtKB-SubCell"/>
</dbReference>
<dbReference type="Proteomes" id="UP000191112">
    <property type="component" value="Unassembled WGS sequence"/>
</dbReference>
<feature type="compositionally biased region" description="Acidic residues" evidence="6">
    <location>
        <begin position="485"/>
        <end position="501"/>
    </location>
</feature>
<feature type="domain" description="Phage shock protein PspC N-terminal" evidence="8">
    <location>
        <begin position="113"/>
        <end position="177"/>
    </location>
</feature>
<protein>
    <submittedName>
        <fullName evidence="9">Phage shock protein C (PspC) family protein</fullName>
    </submittedName>
</protein>
<name>A0A1T5CQN8_9FLAO</name>
<keyword evidence="5 7" id="KW-0472">Membrane</keyword>
<dbReference type="RefSeq" id="WP_079665559.1">
    <property type="nucleotide sequence ID" value="NZ_FUYZ01000001.1"/>
</dbReference>
<dbReference type="OrthoDB" id="5772680at2"/>
<evidence type="ECO:0000259" key="8">
    <source>
        <dbReference type="Pfam" id="PF04024"/>
    </source>
</evidence>
<dbReference type="InterPro" id="IPR052027">
    <property type="entry name" value="PspC"/>
</dbReference>
<comment type="subcellular location">
    <subcellularLocation>
        <location evidence="1">Cell membrane</location>
        <topology evidence="1">Single-pass membrane protein</topology>
    </subcellularLocation>
</comment>
<feature type="transmembrane region" description="Helical" evidence="7">
    <location>
        <begin position="144"/>
        <end position="174"/>
    </location>
</feature>
<keyword evidence="2" id="KW-1003">Cell membrane</keyword>
<feature type="transmembrane region" description="Helical" evidence="7">
    <location>
        <begin position="238"/>
        <end position="262"/>
    </location>
</feature>
<evidence type="ECO:0000256" key="5">
    <source>
        <dbReference type="ARBA" id="ARBA00023136"/>
    </source>
</evidence>
<keyword evidence="3 7" id="KW-0812">Transmembrane</keyword>
<evidence type="ECO:0000256" key="1">
    <source>
        <dbReference type="ARBA" id="ARBA00004162"/>
    </source>
</evidence>
<feature type="transmembrane region" description="Helical" evidence="7">
    <location>
        <begin position="282"/>
        <end position="306"/>
    </location>
</feature>
<evidence type="ECO:0000256" key="6">
    <source>
        <dbReference type="SAM" id="MobiDB-lite"/>
    </source>
</evidence>
<dbReference type="PANTHER" id="PTHR33885">
    <property type="entry name" value="PHAGE SHOCK PROTEIN C"/>
    <property type="match status" value="1"/>
</dbReference>
<accession>A0A1T5CQN8</accession>
<evidence type="ECO:0000256" key="2">
    <source>
        <dbReference type="ARBA" id="ARBA00022475"/>
    </source>
</evidence>
<proteinExistence type="predicted"/>
<feature type="region of interest" description="Disordered" evidence="6">
    <location>
        <begin position="480"/>
        <end position="513"/>
    </location>
</feature>